<evidence type="ECO:0000313" key="2">
    <source>
        <dbReference type="Proteomes" id="UP001596189"/>
    </source>
</evidence>
<accession>A0ABW1JCL4</accession>
<reference evidence="2" key="1">
    <citation type="journal article" date="2019" name="Int. J. Syst. Evol. Microbiol.">
        <title>The Global Catalogue of Microorganisms (GCM) 10K type strain sequencing project: providing services to taxonomists for standard genome sequencing and annotation.</title>
        <authorList>
            <consortium name="The Broad Institute Genomics Platform"/>
            <consortium name="The Broad Institute Genome Sequencing Center for Infectious Disease"/>
            <person name="Wu L."/>
            <person name="Ma J."/>
        </authorList>
    </citation>
    <scope>NUCLEOTIDE SEQUENCE [LARGE SCALE GENOMIC DNA]</scope>
    <source>
        <strain evidence="2">KACC 14249</strain>
    </source>
</reference>
<protein>
    <recommendedName>
        <fullName evidence="3">DUF461 domain-containing protein</fullName>
    </recommendedName>
</protein>
<dbReference type="Proteomes" id="UP001596189">
    <property type="component" value="Unassembled WGS sequence"/>
</dbReference>
<keyword evidence="2" id="KW-1185">Reference proteome</keyword>
<gene>
    <name evidence="1" type="ORF">ACFQDO_06280</name>
</gene>
<evidence type="ECO:0000313" key="1">
    <source>
        <dbReference type="EMBL" id="MFC6006735.1"/>
    </source>
</evidence>
<evidence type="ECO:0008006" key="3">
    <source>
        <dbReference type="Google" id="ProtNLM"/>
    </source>
</evidence>
<dbReference type="RefSeq" id="WP_345718211.1">
    <property type="nucleotide sequence ID" value="NZ_BAABFP010000008.1"/>
</dbReference>
<organism evidence="1 2">
    <name type="scientific">Angustibacter luteus</name>
    <dbReference type="NCBI Taxonomy" id="658456"/>
    <lineage>
        <taxon>Bacteria</taxon>
        <taxon>Bacillati</taxon>
        <taxon>Actinomycetota</taxon>
        <taxon>Actinomycetes</taxon>
        <taxon>Kineosporiales</taxon>
        <taxon>Kineosporiaceae</taxon>
    </lineage>
</organism>
<proteinExistence type="predicted"/>
<sequence length="141" mass="13917">MTTLTACAAFSPITTDENYDAANGVTATVGSVVGRDLVVIGDKGKEGLLSGGLVNQGQEDVSVVITAKGQPQPVTVMVPRGGLVSLGSGADQTSVVVGNLTVAPGSLLDVTFSSPTGGDVVTGVPVLTPTAEYATVTPTAD</sequence>
<name>A0ABW1JCL4_9ACTN</name>
<dbReference type="EMBL" id="JBHSRD010000003">
    <property type="protein sequence ID" value="MFC6006735.1"/>
    <property type="molecule type" value="Genomic_DNA"/>
</dbReference>
<comment type="caution">
    <text evidence="1">The sequence shown here is derived from an EMBL/GenBank/DDBJ whole genome shotgun (WGS) entry which is preliminary data.</text>
</comment>